<sequence>MAPSPPQTSLDTFAQPPSNIQGRIKVRPLSQPPNVTLPRNNCAEQSITTRAGRRASSLALIAHKVNEASGNMSPDHSSHHSSESLTEPRRGRSLNRSSRREEAHTRGRYSISPARIRRPPPTSLQLTKMNDNEENSLRSSDRTPSLYQTTGDSIVDELLVSSQESIENDCSAHMMRIGRVPITTPRHHAVEPLKPTVDSAPATQPVRSHHVRQDVQDLDDMDWTPEIEPRTSIFSQLPLRARTSYPPKSASALATSGHLSQQQHPQRERDPLPQLPPYTNHLLRRYASARCARTSALRSPDCSRGVWLGFSDLDRSNDRRRQGHDKHRSVDFLYSVPSFLDRSKAPTSPSSPPTCRHTSRASAVSTICASRMPHGQRRHTSFDFAARQEQICLPKQQTAGSVHSTPLTHSVADVNGRNRSSTGSARATKLQIGFSPTIAVKVDRSQASGTISTGEERAEPTPNGAIPATDARGRLTACACRAGDCAASRRRLSEPPTFARTPPSLCMQSASDGVNAAQRRADHAFFLSPGIEGHQSHGSNDAEAKARTVSSTQQAASVPAASLGADDRTTTVSAAVPINAPGRRQLELFAHTSSDRQAFARRRAGLDDDSSTIANTATPSDRESDVFGNINPMAFCDEKRTLARPHRRGASGDRLLDVGASQDAPSCSAAEARADRLRNRFGLGHTTLASPLVDEEFASLAALCSMFEPRAAPTWRVPGSMTECSVGANRSAAQRLDASAQQAQRPTLQPTSLSPSKRNHGTTDISDPNDSTDGSRRCSKNVNERPSPSLQTPASPSPRGYASRASRWGRVSSGPKGTQVSTRRLRRVASAAPSLSRPHSTSMAAGHFVDFDFHASTSRGQPATHHAIRFTGSSGSSASPIMSN</sequence>
<name>A0A0P1BK91_9BASI</name>
<feature type="compositionally biased region" description="Low complexity" evidence="1">
    <location>
        <begin position="872"/>
        <end position="884"/>
    </location>
</feature>
<dbReference type="Proteomes" id="UP000054845">
    <property type="component" value="Unassembled WGS sequence"/>
</dbReference>
<feature type="region of interest" description="Disordered" evidence="1">
    <location>
        <begin position="1"/>
        <end position="51"/>
    </location>
</feature>
<protein>
    <submittedName>
        <fullName evidence="2">Uncharacterized protein</fullName>
    </submittedName>
</protein>
<evidence type="ECO:0000256" key="1">
    <source>
        <dbReference type="SAM" id="MobiDB-lite"/>
    </source>
</evidence>
<evidence type="ECO:0000313" key="3">
    <source>
        <dbReference type="Proteomes" id="UP000054845"/>
    </source>
</evidence>
<feature type="region of interest" description="Disordered" evidence="1">
    <location>
        <begin position="857"/>
        <end position="884"/>
    </location>
</feature>
<feature type="compositionally biased region" description="Polar residues" evidence="1">
    <location>
        <begin position="739"/>
        <end position="772"/>
    </location>
</feature>
<feature type="region of interest" description="Disordered" evidence="1">
    <location>
        <begin position="68"/>
        <end position="148"/>
    </location>
</feature>
<proteinExistence type="predicted"/>
<feature type="region of interest" description="Disordered" evidence="1">
    <location>
        <begin position="732"/>
        <end position="841"/>
    </location>
</feature>
<dbReference type="AlphaFoldDB" id="A0A0P1BK91"/>
<reference evidence="3" key="1">
    <citation type="submission" date="2014-09" db="EMBL/GenBank/DDBJ databases">
        <authorList>
            <person name="Sharma Rahul"/>
            <person name="Thines Marco"/>
        </authorList>
    </citation>
    <scope>NUCLEOTIDE SEQUENCE [LARGE SCALE GENOMIC DNA]</scope>
</reference>
<feature type="region of interest" description="Disordered" evidence="1">
    <location>
        <begin position="602"/>
        <end position="626"/>
    </location>
</feature>
<feature type="compositionally biased region" description="Polar residues" evidence="1">
    <location>
        <begin position="32"/>
        <end position="49"/>
    </location>
</feature>
<dbReference type="OrthoDB" id="10351771at2759"/>
<accession>A0A0P1BK91</accession>
<feature type="region of interest" description="Disordered" evidence="1">
    <location>
        <begin position="445"/>
        <end position="469"/>
    </location>
</feature>
<feature type="compositionally biased region" description="Basic and acidic residues" evidence="1">
    <location>
        <begin position="76"/>
        <end position="90"/>
    </location>
</feature>
<dbReference type="EMBL" id="CCYA01000318">
    <property type="protein sequence ID" value="CEH16595.1"/>
    <property type="molecule type" value="Genomic_DNA"/>
</dbReference>
<keyword evidence="3" id="KW-1185">Reference proteome</keyword>
<feature type="compositionally biased region" description="Polar residues" evidence="1">
    <location>
        <begin position="780"/>
        <end position="794"/>
    </location>
</feature>
<feature type="compositionally biased region" description="Polar residues" evidence="1">
    <location>
        <begin position="252"/>
        <end position="264"/>
    </location>
</feature>
<feature type="region of interest" description="Disordered" evidence="1">
    <location>
        <begin position="234"/>
        <end position="278"/>
    </location>
</feature>
<organism evidence="2 3">
    <name type="scientific">Ceraceosorus bombacis</name>
    <dbReference type="NCBI Taxonomy" id="401625"/>
    <lineage>
        <taxon>Eukaryota</taxon>
        <taxon>Fungi</taxon>
        <taxon>Dikarya</taxon>
        <taxon>Basidiomycota</taxon>
        <taxon>Ustilaginomycotina</taxon>
        <taxon>Exobasidiomycetes</taxon>
        <taxon>Ceraceosorales</taxon>
        <taxon>Ceraceosoraceae</taxon>
        <taxon>Ceraceosorus</taxon>
    </lineage>
</organism>
<feature type="compositionally biased region" description="Polar residues" evidence="1">
    <location>
        <begin position="7"/>
        <end position="21"/>
    </location>
</feature>
<evidence type="ECO:0000313" key="2">
    <source>
        <dbReference type="EMBL" id="CEH16595.1"/>
    </source>
</evidence>
<feature type="region of interest" description="Disordered" evidence="1">
    <location>
        <begin position="397"/>
        <end position="426"/>
    </location>
</feature>
<feature type="compositionally biased region" description="Polar residues" evidence="1">
    <location>
        <begin position="397"/>
        <end position="408"/>
    </location>
</feature>